<feature type="compositionally biased region" description="Basic residues" evidence="1">
    <location>
        <begin position="243"/>
        <end position="252"/>
    </location>
</feature>
<feature type="transmembrane region" description="Helical" evidence="2">
    <location>
        <begin position="102"/>
        <end position="126"/>
    </location>
</feature>
<sequence>MSCTLCFSFGAAASSAIISAWLLFLMLPFYLFAIIFLMTLMTSFLGLYLPYRCTRQREWLVMPTTNLAWATLLSVLVNGSIMAIEYALDQAVYTLIGAVDHFVRLAVAMTGLAMGFSMQIFLVHYIHAQEGASLRRWRRVVWTKMAGVPNAQLVECNDLAAACPGDCAICLEPLVALPEHLALSPIHRKRVGLPNGPVEASLRAHVSRLVCGRMDDARGDLSAVPGAHWEPEAMSEDLPPTWRPRRRRRNAKHSGSSVHRDSGCSQS</sequence>
<organism evidence="3 4">
    <name type="scientific">Durusdinium trenchii</name>
    <dbReference type="NCBI Taxonomy" id="1381693"/>
    <lineage>
        <taxon>Eukaryota</taxon>
        <taxon>Sar</taxon>
        <taxon>Alveolata</taxon>
        <taxon>Dinophyceae</taxon>
        <taxon>Suessiales</taxon>
        <taxon>Symbiodiniaceae</taxon>
        <taxon>Durusdinium</taxon>
    </lineage>
</organism>
<accession>A0ABP0N445</accession>
<dbReference type="EMBL" id="CAXAMM010025814">
    <property type="protein sequence ID" value="CAK9057694.1"/>
    <property type="molecule type" value="Genomic_DNA"/>
</dbReference>
<feature type="region of interest" description="Disordered" evidence="1">
    <location>
        <begin position="222"/>
        <end position="267"/>
    </location>
</feature>
<gene>
    <name evidence="3" type="ORF">SCF082_LOCUS30909</name>
</gene>
<protein>
    <submittedName>
        <fullName evidence="3">E3 ubiquitin-protein ligase AMFR</fullName>
    </submittedName>
</protein>
<reference evidence="3 4" key="1">
    <citation type="submission" date="2024-02" db="EMBL/GenBank/DDBJ databases">
        <authorList>
            <person name="Chen Y."/>
            <person name="Shah S."/>
            <person name="Dougan E. K."/>
            <person name="Thang M."/>
            <person name="Chan C."/>
        </authorList>
    </citation>
    <scope>NUCLEOTIDE SEQUENCE [LARGE SCALE GENOMIC DNA]</scope>
</reference>
<evidence type="ECO:0000256" key="1">
    <source>
        <dbReference type="SAM" id="MobiDB-lite"/>
    </source>
</evidence>
<keyword evidence="2" id="KW-0812">Transmembrane</keyword>
<dbReference type="Proteomes" id="UP001642464">
    <property type="component" value="Unassembled WGS sequence"/>
</dbReference>
<name>A0ABP0N445_9DINO</name>
<feature type="transmembrane region" description="Helical" evidence="2">
    <location>
        <begin position="60"/>
        <end position="82"/>
    </location>
</feature>
<keyword evidence="2" id="KW-0472">Membrane</keyword>
<proteinExistence type="predicted"/>
<evidence type="ECO:0000313" key="3">
    <source>
        <dbReference type="EMBL" id="CAK9057694.1"/>
    </source>
</evidence>
<keyword evidence="4" id="KW-1185">Reference proteome</keyword>
<feature type="compositionally biased region" description="Basic and acidic residues" evidence="1">
    <location>
        <begin position="258"/>
        <end position="267"/>
    </location>
</feature>
<evidence type="ECO:0000313" key="4">
    <source>
        <dbReference type="Proteomes" id="UP001642464"/>
    </source>
</evidence>
<comment type="caution">
    <text evidence="3">The sequence shown here is derived from an EMBL/GenBank/DDBJ whole genome shotgun (WGS) entry which is preliminary data.</text>
</comment>
<keyword evidence="2" id="KW-1133">Transmembrane helix</keyword>
<evidence type="ECO:0000256" key="2">
    <source>
        <dbReference type="SAM" id="Phobius"/>
    </source>
</evidence>
<feature type="transmembrane region" description="Helical" evidence="2">
    <location>
        <begin position="29"/>
        <end position="48"/>
    </location>
</feature>